<comment type="caution">
    <text evidence="7">The sequence shown here is derived from an EMBL/GenBank/DDBJ whole genome shotgun (WGS) entry which is preliminary data.</text>
</comment>
<dbReference type="GO" id="GO:0022857">
    <property type="term" value="F:transmembrane transporter activity"/>
    <property type="evidence" value="ECO:0007669"/>
    <property type="project" value="InterPro"/>
</dbReference>
<dbReference type="AlphaFoldDB" id="A0A2N3YHD5"/>
<dbReference type="InterPro" id="IPR020846">
    <property type="entry name" value="MFS_dom"/>
</dbReference>
<reference evidence="7 8" key="1">
    <citation type="submission" date="2017-12" db="EMBL/GenBank/DDBJ databases">
        <title>Sequencing the genomes of 1000 Actinobacteria strains.</title>
        <authorList>
            <person name="Klenk H.-P."/>
        </authorList>
    </citation>
    <scope>NUCLEOTIDE SEQUENCE [LARGE SCALE GENOMIC DNA]</scope>
    <source>
        <strain evidence="7 8">DSM 12806</strain>
    </source>
</reference>
<protein>
    <submittedName>
        <fullName evidence="7">Putative MFS family arabinose efflux permease</fullName>
    </submittedName>
</protein>
<dbReference type="InterPro" id="IPR036259">
    <property type="entry name" value="MFS_trans_sf"/>
</dbReference>
<dbReference type="EMBL" id="PJNE01000001">
    <property type="protein sequence ID" value="PKW26250.1"/>
    <property type="molecule type" value="Genomic_DNA"/>
</dbReference>
<evidence type="ECO:0000256" key="4">
    <source>
        <dbReference type="ARBA" id="ARBA00023136"/>
    </source>
</evidence>
<evidence type="ECO:0000256" key="5">
    <source>
        <dbReference type="SAM" id="Phobius"/>
    </source>
</evidence>
<dbReference type="PANTHER" id="PTHR23530:SF1">
    <property type="entry name" value="PERMEASE, MAJOR FACILITATOR SUPERFAMILY-RELATED"/>
    <property type="match status" value="1"/>
</dbReference>
<feature type="transmembrane region" description="Helical" evidence="5">
    <location>
        <begin position="145"/>
        <end position="163"/>
    </location>
</feature>
<dbReference type="SUPFAM" id="SSF103473">
    <property type="entry name" value="MFS general substrate transporter"/>
    <property type="match status" value="1"/>
</dbReference>
<dbReference type="Pfam" id="PF07690">
    <property type="entry name" value="MFS_1"/>
    <property type="match status" value="1"/>
</dbReference>
<evidence type="ECO:0000259" key="6">
    <source>
        <dbReference type="PROSITE" id="PS50850"/>
    </source>
</evidence>
<dbReference type="RefSeq" id="WP_101394850.1">
    <property type="nucleotide sequence ID" value="NZ_PJNE01000001.1"/>
</dbReference>
<keyword evidence="8" id="KW-1185">Reference proteome</keyword>
<dbReference type="Proteomes" id="UP000233781">
    <property type="component" value="Unassembled WGS sequence"/>
</dbReference>
<sequence length="430" mass="44250">MTAPLTAREAQRRLYLLTGTRWFPVGLVVGILLLVQTGRGLTITEAATIASVTGVTTFLLELPTSGFADAVGRRPVYLAAAAVNVAAGIAYALADSFVTFAVAAVLTGTFRALDSGPLEAWFVDTVHAESPGADVDRQLSRTGTILGGAIAVGALVSGGLIWWDPAARLGHPGHALDTAVWVFATLNVVHLVAAALLVHEPRPAAGDRRARLREALVEGRRSPRVVADGVRLLGTNRVLLALVGVELFWSVGMIVFESLMPLRLEELLGSARAAGAVVGPVAAAGWGIFAAGSWLAGVASGRLGVARAAMLGRVLNALGAVVMGLAVGPVGLVAAYLFTYSMHGMNGAPHAALLHREADAGNRSTVLSMNSMVAFLAFAVAAPAVGALADHAGLGVAMVTAGTFSLLGVVLYLPALHRERRRSTAVPAPA</sequence>
<dbReference type="OrthoDB" id="3513479at2"/>
<keyword evidence="4 5" id="KW-0472">Membrane</keyword>
<keyword evidence="2 5" id="KW-0812">Transmembrane</keyword>
<evidence type="ECO:0000313" key="8">
    <source>
        <dbReference type="Proteomes" id="UP000233781"/>
    </source>
</evidence>
<dbReference type="InterPro" id="IPR011701">
    <property type="entry name" value="MFS"/>
</dbReference>
<dbReference type="PANTHER" id="PTHR23530">
    <property type="entry name" value="TRANSPORT PROTEIN-RELATED"/>
    <property type="match status" value="1"/>
</dbReference>
<feature type="transmembrane region" description="Helical" evidence="5">
    <location>
        <begin position="175"/>
        <end position="198"/>
    </location>
</feature>
<dbReference type="PROSITE" id="PS50850">
    <property type="entry name" value="MFS"/>
    <property type="match status" value="1"/>
</dbReference>
<feature type="transmembrane region" description="Helical" evidence="5">
    <location>
        <begin position="14"/>
        <end position="35"/>
    </location>
</feature>
<feature type="transmembrane region" description="Helical" evidence="5">
    <location>
        <begin position="277"/>
        <end position="297"/>
    </location>
</feature>
<proteinExistence type="predicted"/>
<feature type="transmembrane region" description="Helical" evidence="5">
    <location>
        <begin position="238"/>
        <end position="256"/>
    </location>
</feature>
<feature type="transmembrane region" description="Helical" evidence="5">
    <location>
        <begin position="392"/>
        <end position="413"/>
    </location>
</feature>
<evidence type="ECO:0000256" key="2">
    <source>
        <dbReference type="ARBA" id="ARBA00022692"/>
    </source>
</evidence>
<evidence type="ECO:0000256" key="3">
    <source>
        <dbReference type="ARBA" id="ARBA00022989"/>
    </source>
</evidence>
<evidence type="ECO:0000313" key="7">
    <source>
        <dbReference type="EMBL" id="PKW26250.1"/>
    </source>
</evidence>
<keyword evidence="3 5" id="KW-1133">Transmembrane helix</keyword>
<name>A0A2N3YHD5_9MICO</name>
<comment type="subcellular location">
    <subcellularLocation>
        <location evidence="1">Cell membrane</location>
        <topology evidence="1">Multi-pass membrane protein</topology>
    </subcellularLocation>
</comment>
<accession>A0A2N3YHD5</accession>
<dbReference type="GO" id="GO:0005886">
    <property type="term" value="C:plasma membrane"/>
    <property type="evidence" value="ECO:0007669"/>
    <property type="project" value="UniProtKB-SubCell"/>
</dbReference>
<dbReference type="InterPro" id="IPR053160">
    <property type="entry name" value="MFS_DHA3_Transporter"/>
</dbReference>
<organism evidence="7 8">
    <name type="scientific">Phycicoccus duodecadis</name>
    <dbReference type="NCBI Taxonomy" id="173053"/>
    <lineage>
        <taxon>Bacteria</taxon>
        <taxon>Bacillati</taxon>
        <taxon>Actinomycetota</taxon>
        <taxon>Actinomycetes</taxon>
        <taxon>Micrococcales</taxon>
        <taxon>Intrasporangiaceae</taxon>
        <taxon>Phycicoccus</taxon>
    </lineage>
</organism>
<gene>
    <name evidence="7" type="ORF">ATL31_1056</name>
</gene>
<feature type="domain" description="Major facilitator superfamily (MFS) profile" evidence="6">
    <location>
        <begin position="236"/>
        <end position="430"/>
    </location>
</feature>
<dbReference type="Gene3D" id="1.20.1250.20">
    <property type="entry name" value="MFS general substrate transporter like domains"/>
    <property type="match status" value="1"/>
</dbReference>
<feature type="transmembrane region" description="Helical" evidence="5">
    <location>
        <begin position="317"/>
        <end position="338"/>
    </location>
</feature>
<evidence type="ECO:0000256" key="1">
    <source>
        <dbReference type="ARBA" id="ARBA00004651"/>
    </source>
</evidence>